<sequence length="82" mass="9201">MTVIPVVFSFIRTWGVLLVAPRPKRRAGEALPRVLLILKILPLISGTSRLLAWRSHCDLRRDGEDAGGSRREMGSRCPRHKG</sequence>
<reference evidence="2" key="1">
    <citation type="journal article" date="2021" name="Nat. Commun.">
        <title>Genetic determinants of endophytism in the Arabidopsis root mycobiome.</title>
        <authorList>
            <person name="Mesny F."/>
            <person name="Miyauchi S."/>
            <person name="Thiergart T."/>
            <person name="Pickel B."/>
            <person name="Atanasova L."/>
            <person name="Karlsson M."/>
            <person name="Huettel B."/>
            <person name="Barry K.W."/>
            <person name="Haridas S."/>
            <person name="Chen C."/>
            <person name="Bauer D."/>
            <person name="Andreopoulos W."/>
            <person name="Pangilinan J."/>
            <person name="LaButti K."/>
            <person name="Riley R."/>
            <person name="Lipzen A."/>
            <person name="Clum A."/>
            <person name="Drula E."/>
            <person name="Henrissat B."/>
            <person name="Kohler A."/>
            <person name="Grigoriev I.V."/>
            <person name="Martin F.M."/>
            <person name="Hacquard S."/>
        </authorList>
    </citation>
    <scope>NUCLEOTIDE SEQUENCE</scope>
    <source>
        <strain evidence="2">MPI-SDFR-AT-0117</strain>
    </source>
</reference>
<feature type="non-terminal residue" evidence="2">
    <location>
        <position position="82"/>
    </location>
</feature>
<dbReference type="Proteomes" id="UP000770015">
    <property type="component" value="Unassembled WGS sequence"/>
</dbReference>
<dbReference type="EMBL" id="JAGSXJ010000009">
    <property type="protein sequence ID" value="KAH6688585.1"/>
    <property type="molecule type" value="Genomic_DNA"/>
</dbReference>
<feature type="region of interest" description="Disordered" evidence="1">
    <location>
        <begin position="60"/>
        <end position="82"/>
    </location>
</feature>
<proteinExistence type="predicted"/>
<accession>A0A9P9A9C7</accession>
<evidence type="ECO:0000313" key="3">
    <source>
        <dbReference type="Proteomes" id="UP000770015"/>
    </source>
</evidence>
<evidence type="ECO:0000256" key="1">
    <source>
        <dbReference type="SAM" id="MobiDB-lite"/>
    </source>
</evidence>
<organism evidence="2 3">
    <name type="scientific">Plectosphaerella plurivora</name>
    <dbReference type="NCBI Taxonomy" id="936078"/>
    <lineage>
        <taxon>Eukaryota</taxon>
        <taxon>Fungi</taxon>
        <taxon>Dikarya</taxon>
        <taxon>Ascomycota</taxon>
        <taxon>Pezizomycotina</taxon>
        <taxon>Sordariomycetes</taxon>
        <taxon>Hypocreomycetidae</taxon>
        <taxon>Glomerellales</taxon>
        <taxon>Plectosphaerellaceae</taxon>
        <taxon>Plectosphaerella</taxon>
    </lineage>
</organism>
<evidence type="ECO:0000313" key="2">
    <source>
        <dbReference type="EMBL" id="KAH6688585.1"/>
    </source>
</evidence>
<feature type="compositionally biased region" description="Basic and acidic residues" evidence="1">
    <location>
        <begin position="60"/>
        <end position="74"/>
    </location>
</feature>
<keyword evidence="3" id="KW-1185">Reference proteome</keyword>
<name>A0A9P9A9C7_9PEZI</name>
<comment type="caution">
    <text evidence="2">The sequence shown here is derived from an EMBL/GenBank/DDBJ whole genome shotgun (WGS) entry which is preliminary data.</text>
</comment>
<dbReference type="AlphaFoldDB" id="A0A9P9A9C7"/>
<protein>
    <submittedName>
        <fullName evidence="2">Uncharacterized protein</fullName>
    </submittedName>
</protein>
<gene>
    <name evidence="2" type="ORF">F5X68DRAFT_205957</name>
</gene>